<evidence type="ECO:0000313" key="1">
    <source>
        <dbReference type="EMBL" id="PZG13120.1"/>
    </source>
</evidence>
<gene>
    <name evidence="1" type="ORF">C1J01_30910</name>
</gene>
<comment type="caution">
    <text evidence="1">The sequence shown here is derived from an EMBL/GenBank/DDBJ whole genome shotgun (WGS) entry which is preliminary data.</text>
</comment>
<protein>
    <submittedName>
        <fullName evidence="1">Uncharacterized protein</fullName>
    </submittedName>
</protein>
<proteinExistence type="predicted"/>
<sequence length="163" mass="16596">MAGLLLGAALVVLLGWALGCSDSGLSLGAVVRACSGSCWVCARVGGAVLLLRRSAVGEGDRTRVCVATGGGWLGSVVGRSGVGLERSGEAVAAGPPGLSPGQPLTDCVVLENSPPTTTTSKPNKARVPAIEPRMMSRRRRPLWSTKTAVDCGSRPIMVSGSVW</sequence>
<dbReference type="RefSeq" id="WP_111182514.1">
    <property type="nucleotide sequence ID" value="NZ_POUD01000166.1"/>
</dbReference>
<accession>A0A2W2EHK9</accession>
<dbReference type="AlphaFoldDB" id="A0A2W2EHK9"/>
<dbReference type="OrthoDB" id="9849832at2"/>
<dbReference type="Proteomes" id="UP000249304">
    <property type="component" value="Unassembled WGS sequence"/>
</dbReference>
<dbReference type="EMBL" id="POUD01000166">
    <property type="protein sequence ID" value="PZG13120.1"/>
    <property type="molecule type" value="Genomic_DNA"/>
</dbReference>
<evidence type="ECO:0000313" key="2">
    <source>
        <dbReference type="Proteomes" id="UP000249304"/>
    </source>
</evidence>
<reference evidence="1 2" key="1">
    <citation type="submission" date="2018-01" db="EMBL/GenBank/DDBJ databases">
        <title>Draft genome sequence of Nonomuraea sp. KC333.</title>
        <authorList>
            <person name="Sahin N."/>
            <person name="Saygin H."/>
            <person name="Ay H."/>
        </authorList>
    </citation>
    <scope>NUCLEOTIDE SEQUENCE [LARGE SCALE GENOMIC DNA]</scope>
    <source>
        <strain evidence="1 2">KC333</strain>
    </source>
</reference>
<keyword evidence="2" id="KW-1185">Reference proteome</keyword>
<name>A0A2W2EHK9_9ACTN</name>
<organism evidence="1 2">
    <name type="scientific">Nonomuraea aridisoli</name>
    <dbReference type="NCBI Taxonomy" id="2070368"/>
    <lineage>
        <taxon>Bacteria</taxon>
        <taxon>Bacillati</taxon>
        <taxon>Actinomycetota</taxon>
        <taxon>Actinomycetes</taxon>
        <taxon>Streptosporangiales</taxon>
        <taxon>Streptosporangiaceae</taxon>
        <taxon>Nonomuraea</taxon>
    </lineage>
</organism>